<dbReference type="PIRSF" id="PIRSF006221">
    <property type="entry name" value="Ketosamine-3-kinase"/>
    <property type="match status" value="1"/>
</dbReference>
<comment type="similarity">
    <text evidence="3">Belongs to the fructosamine kinase family.</text>
</comment>
<dbReference type="Proteomes" id="UP001215712">
    <property type="component" value="Unassembled WGS sequence"/>
</dbReference>
<reference evidence="4" key="1">
    <citation type="journal article" date="2023" name="IMA Fungus">
        <title>Comparative genomic study of the Penicillium genus elucidates a diverse pangenome and 15 lateral gene transfer events.</title>
        <authorList>
            <person name="Petersen C."/>
            <person name="Sorensen T."/>
            <person name="Nielsen M.R."/>
            <person name="Sondergaard T.E."/>
            <person name="Sorensen J.L."/>
            <person name="Fitzpatrick D.A."/>
            <person name="Frisvad J.C."/>
            <person name="Nielsen K.L."/>
        </authorList>
    </citation>
    <scope>NUCLEOTIDE SEQUENCE</scope>
    <source>
        <strain evidence="4">IBT 17514</strain>
    </source>
</reference>
<dbReference type="GO" id="GO:0102193">
    <property type="term" value="F:protein-ribulosamine 3-kinase activity"/>
    <property type="evidence" value="ECO:0007669"/>
    <property type="project" value="UniProtKB-EC"/>
</dbReference>
<dbReference type="Gene3D" id="3.90.1200.10">
    <property type="match status" value="1"/>
</dbReference>
<organism evidence="4 5">
    <name type="scientific">Penicillium malachiteum</name>
    <dbReference type="NCBI Taxonomy" id="1324776"/>
    <lineage>
        <taxon>Eukaryota</taxon>
        <taxon>Fungi</taxon>
        <taxon>Dikarya</taxon>
        <taxon>Ascomycota</taxon>
        <taxon>Pezizomycotina</taxon>
        <taxon>Eurotiomycetes</taxon>
        <taxon>Eurotiomycetidae</taxon>
        <taxon>Eurotiales</taxon>
        <taxon>Aspergillaceae</taxon>
        <taxon>Penicillium</taxon>
    </lineage>
</organism>
<dbReference type="GO" id="GO:0016301">
    <property type="term" value="F:kinase activity"/>
    <property type="evidence" value="ECO:0007669"/>
    <property type="project" value="UniProtKB-UniRule"/>
</dbReference>
<dbReference type="InterPro" id="IPR016477">
    <property type="entry name" value="Fructo-/Ketosamine-3-kinase"/>
</dbReference>
<accession>A0AAD6MZZ8</accession>
<keyword evidence="3" id="KW-0808">Transferase</keyword>
<dbReference type="InterPro" id="IPR011009">
    <property type="entry name" value="Kinase-like_dom_sf"/>
</dbReference>
<dbReference type="PANTHER" id="PTHR12149">
    <property type="entry name" value="FRUCTOSAMINE 3 KINASE-RELATED PROTEIN"/>
    <property type="match status" value="1"/>
</dbReference>
<protein>
    <recommendedName>
        <fullName evidence="1">protein-ribulosamine 3-kinase</fullName>
        <ecNumber evidence="1">2.7.1.172</ecNumber>
    </recommendedName>
</protein>
<name>A0AAD6MZZ8_9EURO</name>
<comment type="catalytic activity">
    <reaction evidence="2">
        <text>N(6)-D-ribulosyl-L-lysyl-[protein] + ATP = N(6)-(3-O-phospho-D-ribulosyl)-L-lysyl-[protein] + ADP + H(+)</text>
        <dbReference type="Rhea" id="RHEA:48432"/>
        <dbReference type="Rhea" id="RHEA-COMP:12103"/>
        <dbReference type="Rhea" id="RHEA-COMP:12104"/>
        <dbReference type="ChEBI" id="CHEBI:15378"/>
        <dbReference type="ChEBI" id="CHEBI:30616"/>
        <dbReference type="ChEBI" id="CHEBI:90418"/>
        <dbReference type="ChEBI" id="CHEBI:90420"/>
        <dbReference type="ChEBI" id="CHEBI:456216"/>
        <dbReference type="EC" id="2.7.1.172"/>
    </reaction>
    <physiologicalReaction direction="left-to-right" evidence="2">
        <dbReference type="Rhea" id="RHEA:48433"/>
    </physiologicalReaction>
</comment>
<dbReference type="AlphaFoldDB" id="A0AAD6MZZ8"/>
<comment type="caution">
    <text evidence="4">The sequence shown here is derived from an EMBL/GenBank/DDBJ whole genome shotgun (WGS) entry which is preliminary data.</text>
</comment>
<evidence type="ECO:0000256" key="2">
    <source>
        <dbReference type="ARBA" id="ARBA00048655"/>
    </source>
</evidence>
<evidence type="ECO:0000313" key="5">
    <source>
        <dbReference type="Proteomes" id="UP001215712"/>
    </source>
</evidence>
<evidence type="ECO:0000256" key="3">
    <source>
        <dbReference type="PIRNR" id="PIRNR006221"/>
    </source>
</evidence>
<sequence>MRIRVQDTNGDEQSYFLKISTGIEGKNALKGEFESTEAIYAIVPNFCPKPIAWGTLHDDQDSHFYLCKFYEFFKELEPDPQSFCERLTKLHSNHSSPNGKFGFHCTTYNGNLPQDNTWSESWESFFKQGLRRIFEVREKRAGPDPELDALLPTLFEKVIPRLLRPLETGDQKIKPSLVHGDLWYGNAGTIDEDTEEGIIYDPASFWAHNEYELGNWRPVRNRFTEKYFQAYHSYIPKAKPEEDYDDRNALYAL</sequence>
<dbReference type="EC" id="2.7.1.172" evidence="1"/>
<evidence type="ECO:0000313" key="4">
    <source>
        <dbReference type="EMBL" id="KAJ5738348.1"/>
    </source>
</evidence>
<dbReference type="PANTHER" id="PTHR12149:SF8">
    <property type="entry name" value="PROTEIN-RIBULOSAMINE 3-KINASE"/>
    <property type="match status" value="1"/>
</dbReference>
<dbReference type="EMBL" id="JAQJAN010000002">
    <property type="protein sequence ID" value="KAJ5738348.1"/>
    <property type="molecule type" value="Genomic_DNA"/>
</dbReference>
<keyword evidence="3 4" id="KW-0418">Kinase</keyword>
<gene>
    <name evidence="4" type="ORF">N7493_001503</name>
</gene>
<reference evidence="4" key="2">
    <citation type="submission" date="2023-01" db="EMBL/GenBank/DDBJ databases">
        <authorList>
            <person name="Petersen C."/>
        </authorList>
    </citation>
    <scope>NUCLEOTIDE SEQUENCE</scope>
    <source>
        <strain evidence="4">IBT 17514</strain>
    </source>
</reference>
<dbReference type="SUPFAM" id="SSF56112">
    <property type="entry name" value="Protein kinase-like (PK-like)"/>
    <property type="match status" value="1"/>
</dbReference>
<keyword evidence="5" id="KW-1185">Reference proteome</keyword>
<proteinExistence type="inferred from homology"/>
<dbReference type="Pfam" id="PF03881">
    <property type="entry name" value="Fructosamin_kin"/>
    <property type="match status" value="1"/>
</dbReference>
<evidence type="ECO:0000256" key="1">
    <source>
        <dbReference type="ARBA" id="ARBA00011961"/>
    </source>
</evidence>